<evidence type="ECO:0000313" key="1">
    <source>
        <dbReference type="EMBL" id="RHF57527.1"/>
    </source>
</evidence>
<organism evidence="1 2">
    <name type="scientific">[Ruminococcus] lactaris</name>
    <dbReference type="NCBI Taxonomy" id="46228"/>
    <lineage>
        <taxon>Bacteria</taxon>
        <taxon>Bacillati</taxon>
        <taxon>Bacillota</taxon>
        <taxon>Clostridia</taxon>
        <taxon>Lachnospirales</taxon>
        <taxon>Lachnospiraceae</taxon>
        <taxon>Mediterraneibacter</taxon>
    </lineage>
</organism>
<dbReference type="RefSeq" id="WP_118213187.1">
    <property type="nucleotide sequence ID" value="NZ_JAQEAN010000042.1"/>
</dbReference>
<protein>
    <submittedName>
        <fullName evidence="1">Uncharacterized protein</fullName>
    </submittedName>
</protein>
<dbReference type="AlphaFoldDB" id="A0A414P1P5"/>
<sequence>MKYYEDKSDRKMELKLLSLSEDDKLIRECMEQASAFYGCLGKMGVTEILCDRKKAQELGADCQITGIFTGGELTAFACAFEYTGLKRNGRKWLNPGDKEWRQIETLGTNVVVIPLLVGKEKVGRLIELLREQYRDSHLLFRISGEQSEKFQEDLAVVSEKNLKSHRYDAAGENVWLFHFAPQIRMEDTYFEEEILLILPGQEVLLEMGIEEAEVTMVKLTGYEIVRSEKGSAFFRKPGAACEGVLLQCDYEQLLRYQRFINLTNYEEHFEQTDSYLRRQINELASIEYGKDGLSIFDVALLLKVSTPSAEFDKTVGKGIMREILTLIYEYAQTMVLEADLDRIYGKFVLEQFEMFDKNIDWYMDNWKDNFSDYINDLMRIAVSDIERKKLTDIYEEMRKIMKESSKKRG</sequence>
<proteinExistence type="predicted"/>
<accession>A0A414P1P5</accession>
<evidence type="ECO:0000313" key="2">
    <source>
        <dbReference type="Proteomes" id="UP000284902"/>
    </source>
</evidence>
<comment type="caution">
    <text evidence="1">The sequence shown here is derived from an EMBL/GenBank/DDBJ whole genome shotgun (WGS) entry which is preliminary data.</text>
</comment>
<dbReference type="EMBL" id="QRHG01000041">
    <property type="protein sequence ID" value="RHF57527.1"/>
    <property type="molecule type" value="Genomic_DNA"/>
</dbReference>
<name>A0A414P1P5_9FIRM</name>
<reference evidence="1 2" key="1">
    <citation type="submission" date="2018-08" db="EMBL/GenBank/DDBJ databases">
        <title>A genome reference for cultivated species of the human gut microbiota.</title>
        <authorList>
            <person name="Zou Y."/>
            <person name="Xue W."/>
            <person name="Luo G."/>
        </authorList>
    </citation>
    <scope>NUCLEOTIDE SEQUENCE [LARGE SCALE GENOMIC DNA]</scope>
    <source>
        <strain evidence="1 2">AM25-1LB</strain>
    </source>
</reference>
<dbReference type="Proteomes" id="UP000284902">
    <property type="component" value="Unassembled WGS sequence"/>
</dbReference>
<gene>
    <name evidence="1" type="ORF">DW672_11845</name>
</gene>